<evidence type="ECO:0000256" key="1">
    <source>
        <dbReference type="HAMAP-Rule" id="MF_01448"/>
    </source>
</evidence>
<dbReference type="Proteomes" id="UP000198619">
    <property type="component" value="Unassembled WGS sequence"/>
</dbReference>
<dbReference type="AlphaFoldDB" id="A0A1I0WU32"/>
<dbReference type="Pfam" id="PF06949">
    <property type="entry name" value="DUF1292"/>
    <property type="match status" value="1"/>
</dbReference>
<name>A0A1I0WU32_9CLOT</name>
<dbReference type="InterPro" id="IPR009711">
    <property type="entry name" value="UPF0473"/>
</dbReference>
<reference evidence="2 3" key="1">
    <citation type="submission" date="2016-10" db="EMBL/GenBank/DDBJ databases">
        <authorList>
            <person name="de Groot N.N."/>
        </authorList>
    </citation>
    <scope>NUCLEOTIDE SEQUENCE [LARGE SCALE GENOMIC DNA]</scope>
    <source>
        <strain evidence="2 3">DSM 12271</strain>
    </source>
</reference>
<dbReference type="HAMAP" id="MF_01448">
    <property type="entry name" value="UPF0473"/>
    <property type="match status" value="1"/>
</dbReference>
<proteinExistence type="inferred from homology"/>
<gene>
    <name evidence="2" type="ORF">SAMN04488528_100668</name>
</gene>
<comment type="similarity">
    <text evidence="1">Belongs to the UPF0473 family.</text>
</comment>
<accession>A0A1I0WU32</accession>
<dbReference type="OrthoDB" id="1925408at2"/>
<protein>
    <recommendedName>
        <fullName evidence="1">UPF0473 protein SAMN04488528_100668</fullName>
    </recommendedName>
</protein>
<evidence type="ECO:0000313" key="2">
    <source>
        <dbReference type="EMBL" id="SFA92269.1"/>
    </source>
</evidence>
<sequence length="91" mass="10804">MEDKEIMYFKDEDGNKVAFEAIAHIFLNEETEDEKEYLILAPVEDGNEDDAFIFRVDYPEGNKELNLVEDDDEFEAVKKQYKDLLYNNNDR</sequence>
<dbReference type="RefSeq" id="WP_090039461.1">
    <property type="nucleotide sequence ID" value="NZ_FOKI01000006.1"/>
</dbReference>
<organism evidence="2 3">
    <name type="scientific">Clostridium frigidicarnis</name>
    <dbReference type="NCBI Taxonomy" id="84698"/>
    <lineage>
        <taxon>Bacteria</taxon>
        <taxon>Bacillati</taxon>
        <taxon>Bacillota</taxon>
        <taxon>Clostridia</taxon>
        <taxon>Eubacteriales</taxon>
        <taxon>Clostridiaceae</taxon>
        <taxon>Clostridium</taxon>
    </lineage>
</organism>
<dbReference type="NCBIfam" id="NF010218">
    <property type="entry name" value="PRK13678.2-1"/>
    <property type="match status" value="1"/>
</dbReference>
<evidence type="ECO:0000313" key="3">
    <source>
        <dbReference type="Proteomes" id="UP000198619"/>
    </source>
</evidence>
<dbReference type="EMBL" id="FOKI01000006">
    <property type="protein sequence ID" value="SFA92269.1"/>
    <property type="molecule type" value="Genomic_DNA"/>
</dbReference>
<keyword evidence="3" id="KW-1185">Reference proteome</keyword>